<feature type="compositionally biased region" description="Low complexity" evidence="2">
    <location>
        <begin position="1"/>
        <end position="12"/>
    </location>
</feature>
<sequence length="380" mass="41400">MADGSTASRSPSRSPPPAATAEELRQLNSTLRSRLARSAADLQATLTSRDAAVDHQHQFSLTLLRQTRELRSLEQLYDTRQAEVVRLRDEIASLHGAEYSDLPRSPTVINLESQPCEQADEIRDLELRLDQAISDRDTLQGQSDHLAEEVRLAGVEIEQLQEDHNDLDRARENAEHELRLSEASLARVQASLVQAENQIPPPAIPPANVAAPDVDRLTREWDETRIAATGAEGQITRLRSELKAYQDMRRDAQTELNRLRSTHTAATAYLIQTVKDRDAARADASRYRSDASDLGKFASSGCASILLSANLHFHATDVPTEQQLASAAPTPSRPGKTTRCGESSLGGSGALGLRTSAGEGRRPPSARSNSACPRRTAAGV</sequence>
<evidence type="ECO:0000256" key="2">
    <source>
        <dbReference type="SAM" id="MobiDB-lite"/>
    </source>
</evidence>
<keyword evidence="1" id="KW-0175">Coiled coil</keyword>
<feature type="region of interest" description="Disordered" evidence="2">
    <location>
        <begin position="1"/>
        <end position="20"/>
    </location>
</feature>
<protein>
    <submittedName>
        <fullName evidence="3">Uncharacterized protein</fullName>
    </submittedName>
</protein>
<dbReference type="Proteomes" id="UP000486351">
    <property type="component" value="Unassembled WGS sequence"/>
</dbReference>
<proteinExistence type="predicted"/>
<feature type="coiled-coil region" evidence="1">
    <location>
        <begin position="122"/>
        <end position="198"/>
    </location>
</feature>
<dbReference type="EMBL" id="QXFY01001113">
    <property type="protein sequence ID" value="KAE9327817.1"/>
    <property type="molecule type" value="Genomic_DNA"/>
</dbReference>
<feature type="coiled-coil region" evidence="1">
    <location>
        <begin position="228"/>
        <end position="262"/>
    </location>
</feature>
<dbReference type="AlphaFoldDB" id="A0A6G0RCE4"/>
<reference evidence="3 4" key="1">
    <citation type="submission" date="2018-09" db="EMBL/GenBank/DDBJ databases">
        <title>Genomic investigation of the strawberry pathogen Phytophthora fragariae indicates pathogenicity is determined by transcriptional variation in three key races.</title>
        <authorList>
            <person name="Adams T.M."/>
            <person name="Armitage A.D."/>
            <person name="Sobczyk M.K."/>
            <person name="Bates H.J."/>
            <person name="Dunwell J.M."/>
            <person name="Nellist C.F."/>
            <person name="Harrison R.J."/>
        </authorList>
    </citation>
    <scope>NUCLEOTIDE SEQUENCE [LARGE SCALE GENOMIC DNA]</scope>
    <source>
        <strain evidence="3 4">NOV-77</strain>
    </source>
</reference>
<gene>
    <name evidence="3" type="ORF">PF008_g16315</name>
</gene>
<accession>A0A6G0RCE4</accession>
<dbReference type="Gene3D" id="1.10.287.1490">
    <property type="match status" value="1"/>
</dbReference>
<comment type="caution">
    <text evidence="3">The sequence shown here is derived from an EMBL/GenBank/DDBJ whole genome shotgun (WGS) entry which is preliminary data.</text>
</comment>
<evidence type="ECO:0000313" key="4">
    <source>
        <dbReference type="Proteomes" id="UP000486351"/>
    </source>
</evidence>
<evidence type="ECO:0000256" key="1">
    <source>
        <dbReference type="SAM" id="Coils"/>
    </source>
</evidence>
<organism evidence="3 4">
    <name type="scientific">Phytophthora fragariae</name>
    <dbReference type="NCBI Taxonomy" id="53985"/>
    <lineage>
        <taxon>Eukaryota</taxon>
        <taxon>Sar</taxon>
        <taxon>Stramenopiles</taxon>
        <taxon>Oomycota</taxon>
        <taxon>Peronosporomycetes</taxon>
        <taxon>Peronosporales</taxon>
        <taxon>Peronosporaceae</taxon>
        <taxon>Phytophthora</taxon>
    </lineage>
</organism>
<feature type="region of interest" description="Disordered" evidence="2">
    <location>
        <begin position="322"/>
        <end position="380"/>
    </location>
</feature>
<name>A0A6G0RCE4_9STRA</name>
<evidence type="ECO:0000313" key="3">
    <source>
        <dbReference type="EMBL" id="KAE9327817.1"/>
    </source>
</evidence>